<keyword evidence="3" id="KW-1185">Reference proteome</keyword>
<dbReference type="Pfam" id="PF07963">
    <property type="entry name" value="N_methyl"/>
    <property type="match status" value="1"/>
</dbReference>
<protein>
    <submittedName>
        <fullName evidence="2">Type II secretion system protein</fullName>
    </submittedName>
</protein>
<proteinExistence type="predicted"/>
<feature type="transmembrane region" description="Helical" evidence="1">
    <location>
        <begin position="12"/>
        <end position="37"/>
    </location>
</feature>
<name>A0A934VSG0_9BACT</name>
<keyword evidence="1" id="KW-0812">Transmembrane</keyword>
<dbReference type="EMBL" id="JAENIL010000085">
    <property type="protein sequence ID" value="MBK1880387.1"/>
    <property type="molecule type" value="Genomic_DNA"/>
</dbReference>
<evidence type="ECO:0000313" key="2">
    <source>
        <dbReference type="EMBL" id="MBK1880387.1"/>
    </source>
</evidence>
<accession>A0A934VSG0</accession>
<reference evidence="2" key="1">
    <citation type="submission" date="2021-01" db="EMBL/GenBank/DDBJ databases">
        <title>Modified the classification status of verrucomicrobia.</title>
        <authorList>
            <person name="Feng X."/>
        </authorList>
    </citation>
    <scope>NUCLEOTIDE SEQUENCE</scope>
    <source>
        <strain evidence="2">KCTC 13126</strain>
    </source>
</reference>
<evidence type="ECO:0000256" key="1">
    <source>
        <dbReference type="SAM" id="Phobius"/>
    </source>
</evidence>
<organism evidence="2 3">
    <name type="scientific">Pelagicoccus mobilis</name>
    <dbReference type="NCBI Taxonomy" id="415221"/>
    <lineage>
        <taxon>Bacteria</taxon>
        <taxon>Pseudomonadati</taxon>
        <taxon>Verrucomicrobiota</taxon>
        <taxon>Opitutia</taxon>
        <taxon>Puniceicoccales</taxon>
        <taxon>Pelagicoccaceae</taxon>
        <taxon>Pelagicoccus</taxon>
    </lineage>
</organism>
<gene>
    <name evidence="2" type="ORF">JIN87_26110</name>
</gene>
<comment type="caution">
    <text evidence="2">The sequence shown here is derived from an EMBL/GenBank/DDBJ whole genome shotgun (WGS) entry which is preliminary data.</text>
</comment>
<keyword evidence="1" id="KW-1133">Transmembrane helix</keyword>
<dbReference type="NCBIfam" id="TIGR02532">
    <property type="entry name" value="IV_pilin_GFxxxE"/>
    <property type="match status" value="1"/>
</dbReference>
<keyword evidence="1" id="KW-0472">Membrane</keyword>
<evidence type="ECO:0000313" key="3">
    <source>
        <dbReference type="Proteomes" id="UP000617628"/>
    </source>
</evidence>
<sequence>MNFTRRTSGRRGFTLTEMVVATAVFGVIMGAVMSFLLSSKNFSSYNQGKLLINRDIRKFTSELGDYATYSSFFIIYNSFKNRVEMNEGQSGDFLLLAFVDETDPSAYTALVGYYRSASTTTAGPVRKFAIKFDPPRSEDIEDLIPATSSEGTHPEVIELSRGLSDGQLFYNFFGRSITVQGEILHKGSNLKQATNTYNFTVSPRG</sequence>
<dbReference type="InterPro" id="IPR012902">
    <property type="entry name" value="N_methyl_site"/>
</dbReference>
<dbReference type="Proteomes" id="UP000617628">
    <property type="component" value="Unassembled WGS sequence"/>
</dbReference>
<dbReference type="RefSeq" id="WP_200359299.1">
    <property type="nucleotide sequence ID" value="NZ_JAENIL010000085.1"/>
</dbReference>
<dbReference type="AlphaFoldDB" id="A0A934VSG0"/>